<dbReference type="InterPro" id="IPR011008">
    <property type="entry name" value="Dimeric_a/b-barrel"/>
</dbReference>
<dbReference type="Gene3D" id="3.30.70.1060">
    <property type="entry name" value="Dimeric alpha+beta barrel"/>
    <property type="match status" value="1"/>
</dbReference>
<dbReference type="SUPFAM" id="SSF54909">
    <property type="entry name" value="Dimeric alpha+beta barrel"/>
    <property type="match status" value="1"/>
</dbReference>
<dbReference type="Pfam" id="PF03795">
    <property type="entry name" value="YCII"/>
    <property type="match status" value="1"/>
</dbReference>
<keyword evidence="4" id="KW-1185">Reference proteome</keyword>
<evidence type="ECO:0000313" key="3">
    <source>
        <dbReference type="EMBL" id="MBA0084557.1"/>
    </source>
</evidence>
<evidence type="ECO:0000313" key="4">
    <source>
        <dbReference type="Proteomes" id="UP000567293"/>
    </source>
</evidence>
<gene>
    <name evidence="3" type="ORF">HRJ53_06150</name>
</gene>
<dbReference type="PANTHER" id="PTHR35174">
    <property type="entry name" value="BLL7171 PROTEIN-RELATED"/>
    <property type="match status" value="1"/>
</dbReference>
<dbReference type="InterPro" id="IPR005545">
    <property type="entry name" value="YCII"/>
</dbReference>
<reference evidence="3" key="1">
    <citation type="submission" date="2020-06" db="EMBL/GenBank/DDBJ databases">
        <title>Legume-microbial interactions unlock mineral nutrients during tropical forest succession.</title>
        <authorList>
            <person name="Epihov D.Z."/>
        </authorList>
    </citation>
    <scope>NUCLEOTIDE SEQUENCE [LARGE SCALE GENOMIC DNA]</scope>
    <source>
        <strain evidence="3">Pan2503</strain>
    </source>
</reference>
<sequence length="133" mass="14568">MRYMMLIYTQETEVEKASPEEMAKVFAGHVTVQQETQRRGIFRAADPLKYTSTATTVRLKDGKTLVTDGPFAETKEQLAGYYILDCADLDEALEWAAKIPTGCGGATGCVEVRPIHEFPKGPQGEPILATGRG</sequence>
<organism evidence="3 4">
    <name type="scientific">Candidatus Acidiferrum panamense</name>
    <dbReference type="NCBI Taxonomy" id="2741543"/>
    <lineage>
        <taxon>Bacteria</taxon>
        <taxon>Pseudomonadati</taxon>
        <taxon>Acidobacteriota</taxon>
        <taxon>Terriglobia</taxon>
        <taxon>Candidatus Acidiferrales</taxon>
        <taxon>Candidatus Acidiferrum</taxon>
    </lineage>
</organism>
<comment type="caution">
    <text evidence="3">The sequence shown here is derived from an EMBL/GenBank/DDBJ whole genome shotgun (WGS) entry which is preliminary data.</text>
</comment>
<proteinExistence type="inferred from homology"/>
<evidence type="ECO:0000259" key="2">
    <source>
        <dbReference type="Pfam" id="PF03795"/>
    </source>
</evidence>
<evidence type="ECO:0000256" key="1">
    <source>
        <dbReference type="ARBA" id="ARBA00007689"/>
    </source>
</evidence>
<feature type="domain" description="YCII-related" evidence="2">
    <location>
        <begin position="1"/>
        <end position="118"/>
    </location>
</feature>
<dbReference type="AlphaFoldDB" id="A0A7V8SWE5"/>
<comment type="similarity">
    <text evidence="1">Belongs to the YciI family.</text>
</comment>
<dbReference type="PANTHER" id="PTHR35174:SF3">
    <property type="entry name" value="BLL7171 PROTEIN"/>
    <property type="match status" value="1"/>
</dbReference>
<protein>
    <submittedName>
        <fullName evidence="3">YciI family protein</fullName>
    </submittedName>
</protein>
<dbReference type="EMBL" id="JACDQQ010000613">
    <property type="protein sequence ID" value="MBA0084557.1"/>
    <property type="molecule type" value="Genomic_DNA"/>
</dbReference>
<dbReference type="Proteomes" id="UP000567293">
    <property type="component" value="Unassembled WGS sequence"/>
</dbReference>
<name>A0A7V8SWE5_9BACT</name>
<accession>A0A7V8SWE5</accession>